<accession>V2WTM2</accession>
<keyword evidence="2" id="KW-1185">Reference proteome</keyword>
<dbReference type="KEGG" id="mrr:Moror_12091"/>
<name>V2WTM2_MONRO</name>
<evidence type="ECO:0000313" key="1">
    <source>
        <dbReference type="EMBL" id="ESK83560.1"/>
    </source>
</evidence>
<dbReference type="Proteomes" id="UP000017559">
    <property type="component" value="Unassembled WGS sequence"/>
</dbReference>
<dbReference type="HOGENOM" id="CLU_2184631_0_0_1"/>
<reference evidence="1 2" key="1">
    <citation type="journal article" date="2014" name="BMC Genomics">
        <title>Genome and secretome analysis of the hemibiotrophic fungal pathogen, Moniliophthora roreri, which causes frosty pod rot disease of cacao: mechanisms of the biotrophic and necrotrophic phases.</title>
        <authorList>
            <person name="Meinhardt L.W."/>
            <person name="Costa G.G.L."/>
            <person name="Thomazella D.P.T."/>
            <person name="Teixeira P.J.P.L."/>
            <person name="Carazzolle M.F."/>
            <person name="Schuster S.C."/>
            <person name="Carlson J.E."/>
            <person name="Guiltinan M.J."/>
            <person name="Mieczkowski P."/>
            <person name="Farmer A."/>
            <person name="Ramaraj T."/>
            <person name="Crozier J."/>
            <person name="Davis R.E."/>
            <person name="Shao J."/>
            <person name="Melnick R.L."/>
            <person name="Pereira G.A.G."/>
            <person name="Bailey B.A."/>
        </authorList>
    </citation>
    <scope>NUCLEOTIDE SEQUENCE [LARGE SCALE GENOMIC DNA]</scope>
    <source>
        <strain evidence="1 2">MCA 2997</strain>
    </source>
</reference>
<sequence>MEPMPETPKRTDKEIWEAILVTACTLDELGYHYAFFGSAACYIYGNTLSSYRYLEEGVRLPNDLDVVISDNRKLDAEQIKVQLTEYDFRFYTVAARDPNAKYRPLHFAR</sequence>
<dbReference type="EMBL" id="AWSO01001515">
    <property type="protein sequence ID" value="ESK83560.1"/>
    <property type="molecule type" value="Genomic_DNA"/>
</dbReference>
<protein>
    <submittedName>
        <fullName evidence="1">Uncharacterized protein</fullName>
    </submittedName>
</protein>
<proteinExistence type="predicted"/>
<organism evidence="1 2">
    <name type="scientific">Moniliophthora roreri (strain MCA 2997)</name>
    <name type="common">Cocoa frosty pod rot fungus</name>
    <name type="synonym">Crinipellis roreri</name>
    <dbReference type="NCBI Taxonomy" id="1381753"/>
    <lineage>
        <taxon>Eukaryota</taxon>
        <taxon>Fungi</taxon>
        <taxon>Dikarya</taxon>
        <taxon>Basidiomycota</taxon>
        <taxon>Agaricomycotina</taxon>
        <taxon>Agaricomycetes</taxon>
        <taxon>Agaricomycetidae</taxon>
        <taxon>Agaricales</taxon>
        <taxon>Marasmiineae</taxon>
        <taxon>Marasmiaceae</taxon>
        <taxon>Moniliophthora</taxon>
    </lineage>
</organism>
<comment type="caution">
    <text evidence="1">The sequence shown here is derived from an EMBL/GenBank/DDBJ whole genome shotgun (WGS) entry which is preliminary data.</text>
</comment>
<gene>
    <name evidence="1" type="ORF">Moror_12091</name>
</gene>
<dbReference type="OrthoDB" id="3133286at2759"/>
<evidence type="ECO:0000313" key="2">
    <source>
        <dbReference type="Proteomes" id="UP000017559"/>
    </source>
</evidence>
<dbReference type="AlphaFoldDB" id="V2WTM2"/>